<dbReference type="KEGG" id="ssan:NX02_09360"/>
<evidence type="ECO:0000313" key="6">
    <source>
        <dbReference type="Proteomes" id="UP000018851"/>
    </source>
</evidence>
<dbReference type="STRING" id="1123269.NX02_09360"/>
<evidence type="ECO:0000256" key="3">
    <source>
        <dbReference type="ARBA" id="ARBA00023237"/>
    </source>
</evidence>
<dbReference type="RefSeq" id="WP_025291842.1">
    <property type="nucleotide sequence ID" value="NZ_CP006644.1"/>
</dbReference>
<evidence type="ECO:0000256" key="1">
    <source>
        <dbReference type="ARBA" id="ARBA00004442"/>
    </source>
</evidence>
<reference evidence="5 6" key="1">
    <citation type="submission" date="2013-07" db="EMBL/GenBank/DDBJ databases">
        <title>Completed genome of Sphingomonas sanxanigenens NX02.</title>
        <authorList>
            <person name="Ma T."/>
            <person name="Huang H."/>
            <person name="Wu M."/>
            <person name="Li X."/>
            <person name="Li G."/>
        </authorList>
    </citation>
    <scope>NUCLEOTIDE SEQUENCE [LARGE SCALE GENOMIC DNA]</scope>
    <source>
        <strain evidence="5 6">NX02</strain>
    </source>
</reference>
<dbReference type="InterPro" id="IPR036942">
    <property type="entry name" value="Beta-barrel_TonB_sf"/>
</dbReference>
<dbReference type="PANTHER" id="PTHR40980">
    <property type="entry name" value="PLUG DOMAIN-CONTAINING PROTEIN"/>
    <property type="match status" value="1"/>
</dbReference>
<dbReference type="SUPFAM" id="SSF56935">
    <property type="entry name" value="Porins"/>
    <property type="match status" value="1"/>
</dbReference>
<dbReference type="OrthoDB" id="5476657at2"/>
<dbReference type="Proteomes" id="UP000018851">
    <property type="component" value="Chromosome"/>
</dbReference>
<dbReference type="PANTHER" id="PTHR40980:SF4">
    <property type="entry name" value="TONB-DEPENDENT RECEPTOR-LIKE BETA-BARREL DOMAIN-CONTAINING PROTEIN"/>
    <property type="match status" value="1"/>
</dbReference>
<evidence type="ECO:0000313" key="5">
    <source>
        <dbReference type="EMBL" id="AHE53593.1"/>
    </source>
</evidence>
<gene>
    <name evidence="5" type="ORF">NX02_09360</name>
</gene>
<evidence type="ECO:0000259" key="4">
    <source>
        <dbReference type="Pfam" id="PF00593"/>
    </source>
</evidence>
<dbReference type="InterPro" id="IPR000531">
    <property type="entry name" value="Beta-barrel_TonB"/>
</dbReference>
<evidence type="ECO:0000256" key="2">
    <source>
        <dbReference type="ARBA" id="ARBA00023136"/>
    </source>
</evidence>
<name>W0ABB2_9SPHN</name>
<accession>W0ABB2</accession>
<dbReference type="EMBL" id="CP006644">
    <property type="protein sequence ID" value="AHE53593.1"/>
    <property type="molecule type" value="Genomic_DNA"/>
</dbReference>
<dbReference type="Gene3D" id="2.40.170.20">
    <property type="entry name" value="TonB-dependent receptor, beta-barrel domain"/>
    <property type="match status" value="1"/>
</dbReference>
<proteinExistence type="predicted"/>
<keyword evidence="3" id="KW-0998">Cell outer membrane</keyword>
<feature type="domain" description="TonB-dependent receptor-like beta-barrel" evidence="4">
    <location>
        <begin position="307"/>
        <end position="774"/>
    </location>
</feature>
<protein>
    <recommendedName>
        <fullName evidence="4">TonB-dependent receptor-like beta-barrel domain-containing protein</fullName>
    </recommendedName>
</protein>
<dbReference type="GO" id="GO:0009279">
    <property type="term" value="C:cell outer membrane"/>
    <property type="evidence" value="ECO:0007669"/>
    <property type="project" value="UniProtKB-SubCell"/>
</dbReference>
<dbReference type="AlphaFoldDB" id="W0ABB2"/>
<keyword evidence="6" id="KW-1185">Reference proteome</keyword>
<comment type="subcellular location">
    <subcellularLocation>
        <location evidence="1">Cell outer membrane</location>
    </subcellularLocation>
</comment>
<keyword evidence="2" id="KW-0472">Membrane</keyword>
<dbReference type="PATRIC" id="fig|1123269.5.peg.1833"/>
<dbReference type="eggNOG" id="COG4771">
    <property type="taxonomic scope" value="Bacteria"/>
</dbReference>
<sequence length="815" mass="88866">MTINGISVAGADANEGANSSRAFSFEQASLSSIDSIEISKTISADVDANAPAGTINLRTKRAFDRKGRRIVASLNATTQSDLWDNRRAGPTEKSGNGRFRPGGSIEYSDVFLDGRLGVLASASLSRTHTEFETVQNGWNYAPTAASPFPLASATLTSRVTAQEVSRFSTNVTVDFKASDSLTLSLMSMYNRSYNLSDQRTFTFTSGARARGLVGDPAFDFTTQQLATANTVTAGSITIAKKGSGLTLVPSFEFRQNRLTLDGNFAYTNSRSSYDPLGKEGAVFNLANAPTVGGNFSAQRSKDYLAADWAVHQVSGADWSNPSSYTMSSTILNTQDGRSAYVERMGGGLNLTVDVPFGFAPVTFKTGAKIQRSAYEYENQREAYRYQYTGPLSTAEFLSQIQSSTPLTFNNSGFSYTSLSGSPDLYMPSNYLLGRLFLDHPDQFVHTMTATNYYNAFIANSRHFEEDTNAAYSMATSQPADWLSVRAGLRWEQTKTRSLEPDPLSAAEMTAAGYAVSASTGQATTVDGIKHQYESRGRVARKGSYDYFFPSASAKFSIFRNTDLQLGYSRTIRRPEVSVLAGVWTVNETAQTVTAPNPGLTPEISDNFSVRLAQYFEPVGLIAVNYFRNKLKGAFQTQELTAREFGYTGTEFADYLFRTTTTVGDGTIDIEGVELELNYSLERLLPSPFKGLTLRGSYTYTKPNEPISLTPQNMVTAALAYKTGPVRLYLNAVWTDDRAGTISTGTYDRARWDVNLSGSYQIKRGFQTFFAVRNLLSKPAYRMAPGVANLAGVAPDHDANYNNAGVSGTVGVRATF</sequence>
<organism evidence="5 6">
    <name type="scientific">Sphingomonas sanxanigenens DSM 19645 = NX02</name>
    <dbReference type="NCBI Taxonomy" id="1123269"/>
    <lineage>
        <taxon>Bacteria</taxon>
        <taxon>Pseudomonadati</taxon>
        <taxon>Pseudomonadota</taxon>
        <taxon>Alphaproteobacteria</taxon>
        <taxon>Sphingomonadales</taxon>
        <taxon>Sphingomonadaceae</taxon>
        <taxon>Sphingomonas</taxon>
    </lineage>
</organism>
<dbReference type="Pfam" id="PF00593">
    <property type="entry name" value="TonB_dep_Rec_b-barrel"/>
    <property type="match status" value="1"/>
</dbReference>
<dbReference type="HOGENOM" id="CLU_011631_0_0_5"/>